<keyword evidence="3 9" id="KW-0808">Transferase</keyword>
<proteinExistence type="inferred from homology"/>
<dbReference type="GO" id="GO:0008878">
    <property type="term" value="F:glucose-1-phosphate adenylyltransferase activity"/>
    <property type="evidence" value="ECO:0007669"/>
    <property type="project" value="UniProtKB-UniRule"/>
</dbReference>
<dbReference type="InterPro" id="IPR029044">
    <property type="entry name" value="Nucleotide-diphossugar_trans"/>
</dbReference>
<comment type="caution">
    <text evidence="12">The sequence shown here is derived from an EMBL/GenBank/DDBJ whole genome shotgun (WGS) entry which is preliminary data.</text>
</comment>
<dbReference type="CDD" id="cd04651">
    <property type="entry name" value="LbH_G1P_AT_C"/>
    <property type="match status" value="1"/>
</dbReference>
<dbReference type="Pfam" id="PF24894">
    <property type="entry name" value="Hexapep_GlmU"/>
    <property type="match status" value="1"/>
</dbReference>
<evidence type="ECO:0000256" key="5">
    <source>
        <dbReference type="ARBA" id="ARBA00022741"/>
    </source>
</evidence>
<dbReference type="InterPro" id="IPR023049">
    <property type="entry name" value="GlgC_bac"/>
</dbReference>
<dbReference type="EMBL" id="BAEQ01000065">
    <property type="protein sequence ID" value="GAC30635.1"/>
    <property type="molecule type" value="Genomic_DNA"/>
</dbReference>
<dbReference type="InterPro" id="IPR011831">
    <property type="entry name" value="ADP-Glc_PPase"/>
</dbReference>
<keyword evidence="2 9" id="KW-0321">Glycogen metabolism</keyword>
<feature type="binding site" evidence="9">
    <location>
        <position position="109"/>
    </location>
    <ligand>
        <name>alpha-D-glucose 1-phosphate</name>
        <dbReference type="ChEBI" id="CHEBI:58601"/>
    </ligand>
</feature>
<comment type="similarity">
    <text evidence="1 9">Belongs to the bacterial/plant glucose-1-phosphate adenylyltransferase family.</text>
</comment>
<comment type="function">
    <text evidence="9">Involved in the biosynthesis of ADP-glucose, a building block required for the elongation reactions to produce glycogen. Catalyzes the reaction between ATP and alpha-D-glucose 1-phosphate (G1P) to produce pyrophosphate and ADP-Glc.</text>
</comment>
<evidence type="ECO:0000313" key="13">
    <source>
        <dbReference type="Proteomes" id="UP000006251"/>
    </source>
</evidence>
<evidence type="ECO:0000256" key="3">
    <source>
        <dbReference type="ARBA" id="ARBA00022679"/>
    </source>
</evidence>
<dbReference type="HAMAP" id="MF_00624">
    <property type="entry name" value="GlgC"/>
    <property type="match status" value="1"/>
</dbReference>
<dbReference type="PROSITE" id="PS00809">
    <property type="entry name" value="ADP_GLC_PYROPHOSPH_2"/>
    <property type="match status" value="1"/>
</dbReference>
<dbReference type="Gene3D" id="2.160.10.10">
    <property type="entry name" value="Hexapeptide repeat proteins"/>
    <property type="match status" value="1"/>
</dbReference>
<dbReference type="InterPro" id="IPR005836">
    <property type="entry name" value="ADP_Glu_pyroP_CS"/>
</dbReference>
<dbReference type="PROSITE" id="PS00810">
    <property type="entry name" value="ADP_GLC_PYROPHOSPH_3"/>
    <property type="match status" value="1"/>
</dbReference>
<dbReference type="Gene3D" id="3.90.550.10">
    <property type="entry name" value="Spore Coat Polysaccharide Biosynthesis Protein SpsA, Chain A"/>
    <property type="match status" value="1"/>
</dbReference>
<dbReference type="InterPro" id="IPR005835">
    <property type="entry name" value="NTP_transferase_dom"/>
</dbReference>
<dbReference type="GO" id="GO:0005524">
    <property type="term" value="F:ATP binding"/>
    <property type="evidence" value="ECO:0007669"/>
    <property type="project" value="UniProtKB-KW"/>
</dbReference>
<dbReference type="PANTHER" id="PTHR43523">
    <property type="entry name" value="GLUCOSE-1-PHOSPHATE ADENYLYLTRANSFERASE-RELATED"/>
    <property type="match status" value="1"/>
</dbReference>
<comment type="subunit">
    <text evidence="9">Homotetramer.</text>
</comment>
<feature type="domain" description="Glucose-1-phosphate adenylyltransferase/Bifunctional protein GlmU-like C-terminal hexapeptide" evidence="11">
    <location>
        <begin position="307"/>
        <end position="410"/>
    </location>
</feature>
<dbReference type="STRING" id="1121922.GCA_000428905_03325"/>
<feature type="binding site" evidence="9">
    <location>
        <position position="175"/>
    </location>
    <ligand>
        <name>alpha-D-glucose 1-phosphate</name>
        <dbReference type="ChEBI" id="CHEBI:58601"/>
    </ligand>
</feature>
<evidence type="ECO:0000256" key="9">
    <source>
        <dbReference type="HAMAP-Rule" id="MF_00624"/>
    </source>
</evidence>
<name>K7A572_9ALTE</name>
<keyword evidence="8 9" id="KW-0119">Carbohydrate metabolism</keyword>
<dbReference type="UniPathway" id="UPA00164"/>
<dbReference type="InterPro" id="IPR056818">
    <property type="entry name" value="GlmU/GlgC-like_hexapep"/>
</dbReference>
<dbReference type="NCBIfam" id="TIGR02091">
    <property type="entry name" value="glgC"/>
    <property type="match status" value="1"/>
</dbReference>
<dbReference type="SUPFAM" id="SSF53448">
    <property type="entry name" value="Nucleotide-diphospho-sugar transferases"/>
    <property type="match status" value="1"/>
</dbReference>
<protein>
    <recommendedName>
        <fullName evidence="9">Glucose-1-phosphate adenylyltransferase</fullName>
        <ecNumber evidence="9">2.7.7.27</ecNumber>
    </recommendedName>
    <alternativeName>
        <fullName evidence="9">ADP-glucose pyrophosphorylase</fullName>
        <shortName evidence="9">ADPGlc PPase</shortName>
    </alternativeName>
    <alternativeName>
        <fullName evidence="9">ADP-glucose synthase</fullName>
    </alternativeName>
</protein>
<evidence type="ECO:0000256" key="8">
    <source>
        <dbReference type="ARBA" id="ARBA00023277"/>
    </source>
</evidence>
<gene>
    <name evidence="12" type="primary">glgC2</name>
    <name evidence="9" type="synonym">glgC</name>
    <name evidence="12" type="ORF">GPAL_3795</name>
</gene>
<feature type="binding site" evidence="9">
    <location>
        <position position="208"/>
    </location>
    <ligand>
        <name>alpha-D-glucose 1-phosphate</name>
        <dbReference type="ChEBI" id="CHEBI:58601"/>
    </ligand>
</feature>
<reference evidence="13" key="1">
    <citation type="journal article" date="2014" name="Environ. Microbiol.">
        <title>Comparative genomics of the marine bacterial genus Glaciecola reveals the high degree of genomic diversity and genomic characteristic for cold adaptation.</title>
        <authorList>
            <person name="Qin Q.L."/>
            <person name="Xie B.B."/>
            <person name="Yu Y."/>
            <person name="Shu Y.L."/>
            <person name="Rong J.C."/>
            <person name="Zhang Y.J."/>
            <person name="Zhao D.L."/>
            <person name="Chen X.L."/>
            <person name="Zhang X.Y."/>
            <person name="Chen B."/>
            <person name="Zhou B.C."/>
            <person name="Zhang Y.Z."/>
        </authorList>
    </citation>
    <scope>NUCLEOTIDE SEQUENCE [LARGE SCALE GENOMIC DNA]</scope>
    <source>
        <strain evidence="13">ACAM 615</strain>
    </source>
</reference>
<dbReference type="NCBIfam" id="NF001947">
    <property type="entry name" value="PRK00725.1"/>
    <property type="match status" value="1"/>
</dbReference>
<dbReference type="RefSeq" id="WP_006015065.1">
    <property type="nucleotide sequence ID" value="NZ_BAEQ01000065.1"/>
</dbReference>
<feature type="binding site" evidence="9">
    <location>
        <begin position="190"/>
        <end position="191"/>
    </location>
    <ligand>
        <name>alpha-D-glucose 1-phosphate</name>
        <dbReference type="ChEBI" id="CHEBI:58601"/>
    </ligand>
</feature>
<dbReference type="CDD" id="cd02508">
    <property type="entry name" value="ADP_Glucose_PP"/>
    <property type="match status" value="1"/>
</dbReference>
<dbReference type="EC" id="2.7.7.27" evidence="9"/>
<dbReference type="InterPro" id="IPR011004">
    <property type="entry name" value="Trimer_LpxA-like_sf"/>
</dbReference>
<evidence type="ECO:0000256" key="4">
    <source>
        <dbReference type="ARBA" id="ARBA00022695"/>
    </source>
</evidence>
<evidence type="ECO:0000256" key="1">
    <source>
        <dbReference type="ARBA" id="ARBA00010443"/>
    </source>
</evidence>
<sequence>MAHLEQPNINQLANDTLVIILAGGQGSRLHELTYSRAKPVLEFGGGCRIIDFPLSNCVNSGFKKIGVVTQYKAQGLIRHLVNGWAKFNQNFGEFLELLPASQQHSEKWYQGTADSLFQNIEFIKSVMPKYVLILSGDHIYKMNYQDILEKHVKSGAQMTVSCIETPLKKAAGQFGVMNVDDGDLVLSFEEKPIAPSGLPDKSGHVLASMGNYVFNTDFLIEQLQKDALEHYSSHDFGKDIIPKVVAKQKVQAFRFCTPNDNKVPYWRDVGTLDAYWEANMALLSSQPSIDLCDTKWPIWSTTGCLQPARFLGSNATSTGRVCDSLISAGCIIHPSEILKSLVFEHSTVGNNAHISHSVLLPKVKVGNNVSIKNAIIDSNCVIPDNLEIGENRKEDLRRGFRISSNGIVLVTQKMLQNLTIKQRTYLPIQHLNAADLLKGKVSQLN</sequence>
<dbReference type="GO" id="GO:0005978">
    <property type="term" value="P:glycogen biosynthetic process"/>
    <property type="evidence" value="ECO:0007669"/>
    <property type="project" value="UniProtKB-UniRule"/>
</dbReference>
<feature type="site" description="Could play a key role in the communication between the regulatory and the substrate sites" evidence="9">
    <location>
        <position position="108"/>
    </location>
</feature>
<evidence type="ECO:0000256" key="6">
    <source>
        <dbReference type="ARBA" id="ARBA00022840"/>
    </source>
</evidence>
<keyword evidence="13" id="KW-1185">Reference proteome</keyword>
<dbReference type="OrthoDB" id="9801810at2"/>
<evidence type="ECO:0000259" key="10">
    <source>
        <dbReference type="Pfam" id="PF00483"/>
    </source>
</evidence>
<dbReference type="AlphaFoldDB" id="K7A572"/>
<accession>K7A572</accession>
<comment type="pathway">
    <text evidence="9">Glycan biosynthesis; glycogen biosynthesis.</text>
</comment>
<dbReference type="Pfam" id="PF00483">
    <property type="entry name" value="NTP_transferase"/>
    <property type="match status" value="1"/>
</dbReference>
<organism evidence="12 13">
    <name type="scientific">Brumicola pallidula DSM 14239 = ACAM 615</name>
    <dbReference type="NCBI Taxonomy" id="1121922"/>
    <lineage>
        <taxon>Bacteria</taxon>
        <taxon>Pseudomonadati</taxon>
        <taxon>Pseudomonadota</taxon>
        <taxon>Gammaproteobacteria</taxon>
        <taxon>Alteromonadales</taxon>
        <taxon>Alteromonadaceae</taxon>
        <taxon>Brumicola</taxon>
    </lineage>
</organism>
<feature type="domain" description="Nucleotidyl transferase" evidence="10">
    <location>
        <begin position="18"/>
        <end position="284"/>
    </location>
</feature>
<dbReference type="Proteomes" id="UP000006251">
    <property type="component" value="Unassembled WGS sequence"/>
</dbReference>
<evidence type="ECO:0000259" key="11">
    <source>
        <dbReference type="Pfam" id="PF24894"/>
    </source>
</evidence>
<dbReference type="SUPFAM" id="SSF51161">
    <property type="entry name" value="Trimeric LpxA-like enzymes"/>
    <property type="match status" value="1"/>
</dbReference>
<evidence type="ECO:0000313" key="12">
    <source>
        <dbReference type="EMBL" id="GAC30635.1"/>
    </source>
</evidence>
<evidence type="ECO:0000256" key="2">
    <source>
        <dbReference type="ARBA" id="ARBA00022600"/>
    </source>
</evidence>
<keyword evidence="4 9" id="KW-0548">Nucleotidyltransferase</keyword>
<evidence type="ECO:0000256" key="7">
    <source>
        <dbReference type="ARBA" id="ARBA00023056"/>
    </source>
</evidence>
<keyword evidence="6 9" id="KW-0067">ATP-binding</keyword>
<keyword evidence="5 9" id="KW-0547">Nucleotide-binding</keyword>
<comment type="catalytic activity">
    <reaction evidence="9">
        <text>alpha-D-glucose 1-phosphate + ATP + H(+) = ADP-alpha-D-glucose + diphosphate</text>
        <dbReference type="Rhea" id="RHEA:12120"/>
        <dbReference type="ChEBI" id="CHEBI:15378"/>
        <dbReference type="ChEBI" id="CHEBI:30616"/>
        <dbReference type="ChEBI" id="CHEBI:33019"/>
        <dbReference type="ChEBI" id="CHEBI:57498"/>
        <dbReference type="ChEBI" id="CHEBI:58601"/>
        <dbReference type="EC" id="2.7.7.27"/>
    </reaction>
</comment>
<feature type="site" description="Could play a key role in the communication between the regulatory and the substrate sites" evidence="9">
    <location>
        <position position="70"/>
    </location>
</feature>
<keyword evidence="7 9" id="KW-0320">Glycogen biosynthesis</keyword>
<dbReference type="PANTHER" id="PTHR43523:SF2">
    <property type="entry name" value="GLUCOSE-1-PHOSPHATE ADENYLYLTRANSFERASE"/>
    <property type="match status" value="1"/>
</dbReference>